<accession>A0A6J7X704</accession>
<evidence type="ECO:0000313" key="1">
    <source>
        <dbReference type="EMBL" id="CAB5223033.1"/>
    </source>
</evidence>
<protein>
    <submittedName>
        <fullName evidence="1">Uncharacterized protein</fullName>
    </submittedName>
</protein>
<gene>
    <name evidence="1" type="ORF">UFOVP365_45</name>
</gene>
<organism evidence="1">
    <name type="scientific">uncultured Caudovirales phage</name>
    <dbReference type="NCBI Taxonomy" id="2100421"/>
    <lineage>
        <taxon>Viruses</taxon>
        <taxon>Duplodnaviria</taxon>
        <taxon>Heunggongvirae</taxon>
        <taxon>Uroviricota</taxon>
        <taxon>Caudoviricetes</taxon>
        <taxon>Peduoviridae</taxon>
        <taxon>Maltschvirus</taxon>
        <taxon>Maltschvirus maltsch</taxon>
    </lineage>
</organism>
<name>A0A6J7X704_9CAUD</name>
<dbReference type="EMBL" id="LR798309">
    <property type="protein sequence ID" value="CAB5223033.1"/>
    <property type="molecule type" value="Genomic_DNA"/>
</dbReference>
<sequence length="135" mass="14893">MDGYNNSMKPCNHTPPRDGCRLCWLFDHDPRYRALWGGDPATMPSTVTTTGATPPAQNIQPTAEQLETLRKIKLVMANPCKNLGNALEDKPSCGCGGTLAIKHACAIHGECRISARDKSLQNCIYCKDYQAREQQ</sequence>
<reference evidence="1" key="1">
    <citation type="submission" date="2020-05" db="EMBL/GenBank/DDBJ databases">
        <authorList>
            <person name="Chiriac C."/>
            <person name="Salcher M."/>
            <person name="Ghai R."/>
            <person name="Kavagutti S V."/>
        </authorList>
    </citation>
    <scope>NUCLEOTIDE SEQUENCE</scope>
</reference>
<proteinExistence type="predicted"/>